<protein>
    <recommendedName>
        <fullName evidence="2">Trafficking protein particle complex subunit 13 N-terminal domain-containing protein</fullName>
    </recommendedName>
</protein>
<dbReference type="PANTHER" id="PTHR13134:SF3">
    <property type="entry name" value="TRAFFICKING PROTEIN PARTICLE COMPLEX SUBUNIT 13"/>
    <property type="match status" value="1"/>
</dbReference>
<dbReference type="OMA" id="LPWQAGW"/>
<evidence type="ECO:0000256" key="1">
    <source>
        <dbReference type="SAM" id="MobiDB-lite"/>
    </source>
</evidence>
<feature type="compositionally biased region" description="Low complexity" evidence="1">
    <location>
        <begin position="533"/>
        <end position="544"/>
    </location>
</feature>
<dbReference type="EMBL" id="LGTL01000024">
    <property type="protein sequence ID" value="KPA75559.1"/>
    <property type="molecule type" value="Genomic_DNA"/>
</dbReference>
<evidence type="ECO:0000313" key="3">
    <source>
        <dbReference type="EMBL" id="KPA75559.1"/>
    </source>
</evidence>
<comment type="caution">
    <text evidence="3">The sequence shown here is derived from an EMBL/GenBank/DDBJ whole genome shotgun (WGS) entry which is preliminary data.</text>
</comment>
<dbReference type="GO" id="GO:1990072">
    <property type="term" value="C:TRAPPIII protein complex"/>
    <property type="evidence" value="ECO:0007669"/>
    <property type="project" value="TreeGrafter"/>
</dbReference>
<accession>A0A0M9FTE0</accession>
<reference evidence="3 4" key="1">
    <citation type="submission" date="2015-07" db="EMBL/GenBank/DDBJ databases">
        <title>High-quality genome of monoxenous trypanosomatid Leptomonas pyrrhocoris.</title>
        <authorList>
            <person name="Flegontov P."/>
            <person name="Butenko A."/>
            <person name="Firsov S."/>
            <person name="Vlcek C."/>
            <person name="Logacheva M.D."/>
            <person name="Field M."/>
            <person name="Filatov D."/>
            <person name="Flegontova O."/>
            <person name="Gerasimov E."/>
            <person name="Jackson A.P."/>
            <person name="Kelly S."/>
            <person name="Opperdoes F."/>
            <person name="O'Reilly A."/>
            <person name="Votypka J."/>
            <person name="Yurchenko V."/>
            <person name="Lukes J."/>
        </authorList>
    </citation>
    <scope>NUCLEOTIDE SEQUENCE [LARGE SCALE GENOMIC DNA]</scope>
    <source>
        <strain evidence="3">H10</strain>
    </source>
</reference>
<feature type="compositionally biased region" description="Low complexity" evidence="1">
    <location>
        <begin position="508"/>
        <end position="525"/>
    </location>
</feature>
<name>A0A0M9FTE0_LEPPY</name>
<feature type="domain" description="Trafficking protein particle complex subunit 13 N-terminal" evidence="2">
    <location>
        <begin position="168"/>
        <end position="295"/>
    </location>
</feature>
<dbReference type="Pfam" id="PF06159">
    <property type="entry name" value="TRAPPC13_N"/>
    <property type="match status" value="1"/>
</dbReference>
<keyword evidence="4" id="KW-1185">Reference proteome</keyword>
<sequence>MHATPPVTVRVGAASPVSAAPAGATGRVTAGVTSASASAAAANVGSAPKPGVVSASIAAAPAVVTAPDGTVMLSAPLGLQASVLSQPSFYPSLGEDMGDLAEEGDILFSVLGDPWSRVRGEDRPGNERASTTTAVAATTTTVGAEAPVAESNAKDVEPAKPAEVVASPLALPAAAAETRTYPLSSSLSASSSTALCVQPVLTLPRKIGVALACEVFRALLCFHNAATYPLAQAHFHIGVAQPPAPLRRPLLRRTLPALPAKSNYTIVASVPLHEVCSYSLAVTVEYNDPSGRQRQLSWNSILKTEQPIMEVQQRRLAYLRPCVSMKGKAHASSSPLSRGYACYQLTVGLQNMSSVPLVMTSSELLLPTLINHSGKPLFRNLAPRETGQEQDLPHPLLHLQDATSDVGGRKPSSPAYLMPGDAQTLVFLIGVCLEELRHATVVHGQGGVMTKLLSPRLASFGHVQWTWCRANGEAGTARSAPLHVEQLVAEPDVVLRVTQVVSAAVAGKSAAPATPTEHPASAAAAEAEDPTFAEDAPLSTSPSFSSPAATPLLLLAGSPVTMEFALVNHSSVHRYDVALKVRVERLAPQWLYTGPTVRLLGLLEPSSTLTFSLSVLPWQAGWLQVVQAALEVVDARMPEAVLWPPASTSLLRPVRGQNGSFNSAAAAAAAADGKDSKDGADRPTFAATAPAVAQSAMKATLPAVGDVLCDVLVL</sequence>
<proteinExistence type="predicted"/>
<evidence type="ECO:0000259" key="2">
    <source>
        <dbReference type="Pfam" id="PF06159"/>
    </source>
</evidence>
<dbReference type="GeneID" id="26908729"/>
<dbReference type="OrthoDB" id="273346at2759"/>
<dbReference type="InterPro" id="IPR055427">
    <property type="entry name" value="TRAPPC13_N"/>
</dbReference>
<dbReference type="InterPro" id="IPR010378">
    <property type="entry name" value="TRAPPC13"/>
</dbReference>
<feature type="region of interest" description="Disordered" evidence="1">
    <location>
        <begin position="508"/>
        <end position="544"/>
    </location>
</feature>
<dbReference type="RefSeq" id="XP_015653998.1">
    <property type="nucleotide sequence ID" value="XM_015807459.1"/>
</dbReference>
<dbReference type="PANTHER" id="PTHR13134">
    <property type="entry name" value="TRAFFICKING PROTEIN PARTICLE COMPLEX SUBUNIT 13"/>
    <property type="match status" value="1"/>
</dbReference>
<dbReference type="VEuPathDB" id="TriTrypDB:LpyrH10_24_0850"/>
<dbReference type="Proteomes" id="UP000037923">
    <property type="component" value="Unassembled WGS sequence"/>
</dbReference>
<gene>
    <name evidence="3" type="ORF">ABB37_08445</name>
</gene>
<dbReference type="AlphaFoldDB" id="A0A0M9FTE0"/>
<evidence type="ECO:0000313" key="4">
    <source>
        <dbReference type="Proteomes" id="UP000037923"/>
    </source>
</evidence>
<organism evidence="3 4">
    <name type="scientific">Leptomonas pyrrhocoris</name>
    <name type="common">Firebug parasite</name>
    <dbReference type="NCBI Taxonomy" id="157538"/>
    <lineage>
        <taxon>Eukaryota</taxon>
        <taxon>Discoba</taxon>
        <taxon>Euglenozoa</taxon>
        <taxon>Kinetoplastea</taxon>
        <taxon>Metakinetoplastina</taxon>
        <taxon>Trypanosomatida</taxon>
        <taxon>Trypanosomatidae</taxon>
        <taxon>Leishmaniinae</taxon>
        <taxon>Leptomonas</taxon>
    </lineage>
</organism>